<name>A0A9P8C5A3_9HELO</name>
<dbReference type="AlphaFoldDB" id="A0A9P8C5A3"/>
<gene>
    <name evidence="1" type="ORF">BJ875DRAFT_462735</name>
</gene>
<proteinExistence type="predicted"/>
<accession>A0A9P8C5A3</accession>
<organism evidence="1 2">
    <name type="scientific">Amylocarpus encephaloides</name>
    <dbReference type="NCBI Taxonomy" id="45428"/>
    <lineage>
        <taxon>Eukaryota</taxon>
        <taxon>Fungi</taxon>
        <taxon>Dikarya</taxon>
        <taxon>Ascomycota</taxon>
        <taxon>Pezizomycotina</taxon>
        <taxon>Leotiomycetes</taxon>
        <taxon>Helotiales</taxon>
        <taxon>Helotiales incertae sedis</taxon>
        <taxon>Amylocarpus</taxon>
    </lineage>
</organism>
<protein>
    <submittedName>
        <fullName evidence="1">Uncharacterized protein</fullName>
    </submittedName>
</protein>
<sequence>MGSSRSSRQYRLAVPHPQYSPDLHVSGKYQIENLINSINSTILSWRASYLEVLRTEHPSTPNLVLRNRGCSGDSQGGDEDETRTVLKASRPRNLAFSTTFPSCTSTPRSQSAPFPGLPSIAMILPTDSFFNGPYLRRTTLCYYPYSGQHQSTFTMVRPHGALRSFHLPRISTSAKQDRLDGGQGFWKFGQTPPLETKRAIPTQDDGRICPCHHHSSAHPFVDANDFMKENPHICGLPQFNWSTQVRLTQVLVSLWWSKSNVAFFGFSQQCERVPPYHRTSG</sequence>
<reference evidence="1" key="1">
    <citation type="journal article" date="2021" name="IMA Fungus">
        <title>Genomic characterization of three marine fungi, including Emericellopsis atlantica sp. nov. with signatures of a generalist lifestyle and marine biomass degradation.</title>
        <authorList>
            <person name="Hagestad O.C."/>
            <person name="Hou L."/>
            <person name="Andersen J.H."/>
            <person name="Hansen E.H."/>
            <person name="Altermark B."/>
            <person name="Li C."/>
            <person name="Kuhnert E."/>
            <person name="Cox R.J."/>
            <person name="Crous P.W."/>
            <person name="Spatafora J.W."/>
            <person name="Lail K."/>
            <person name="Amirebrahimi M."/>
            <person name="Lipzen A."/>
            <person name="Pangilinan J."/>
            <person name="Andreopoulos W."/>
            <person name="Hayes R.D."/>
            <person name="Ng V."/>
            <person name="Grigoriev I.V."/>
            <person name="Jackson S.A."/>
            <person name="Sutton T.D.S."/>
            <person name="Dobson A.D.W."/>
            <person name="Rama T."/>
        </authorList>
    </citation>
    <scope>NUCLEOTIDE SEQUENCE</scope>
    <source>
        <strain evidence="1">TRa018bII</strain>
    </source>
</reference>
<evidence type="ECO:0000313" key="1">
    <source>
        <dbReference type="EMBL" id="KAG9233982.1"/>
    </source>
</evidence>
<dbReference type="Proteomes" id="UP000824998">
    <property type="component" value="Unassembled WGS sequence"/>
</dbReference>
<evidence type="ECO:0000313" key="2">
    <source>
        <dbReference type="Proteomes" id="UP000824998"/>
    </source>
</evidence>
<dbReference type="EMBL" id="MU251479">
    <property type="protein sequence ID" value="KAG9233982.1"/>
    <property type="molecule type" value="Genomic_DNA"/>
</dbReference>
<comment type="caution">
    <text evidence="1">The sequence shown here is derived from an EMBL/GenBank/DDBJ whole genome shotgun (WGS) entry which is preliminary data.</text>
</comment>
<keyword evidence="2" id="KW-1185">Reference proteome</keyword>